<dbReference type="HOGENOM" id="CLU_001265_46_12_1"/>
<proteinExistence type="inferred from homology"/>
<name>W6MIX2_9ASCO</name>
<evidence type="ECO:0000313" key="11">
    <source>
        <dbReference type="Proteomes" id="UP000019384"/>
    </source>
</evidence>
<dbReference type="PROSITE" id="PS00216">
    <property type="entry name" value="SUGAR_TRANSPORT_1"/>
    <property type="match status" value="1"/>
</dbReference>
<evidence type="ECO:0000256" key="8">
    <source>
        <dbReference type="SAM" id="Phobius"/>
    </source>
</evidence>
<comment type="similarity">
    <text evidence="2">Belongs to the major facilitator superfamily. Sugar transporter (TC 2.A.1.1) family.</text>
</comment>
<keyword evidence="7 8" id="KW-0472">Membrane</keyword>
<dbReference type="SUPFAM" id="SSF103473">
    <property type="entry name" value="MFS general substrate transporter"/>
    <property type="match status" value="1"/>
</dbReference>
<feature type="transmembrane region" description="Helical" evidence="8">
    <location>
        <begin position="39"/>
        <end position="57"/>
    </location>
</feature>
<feature type="transmembrane region" description="Helical" evidence="8">
    <location>
        <begin position="331"/>
        <end position="354"/>
    </location>
</feature>
<feature type="transmembrane region" description="Helical" evidence="8">
    <location>
        <begin position="178"/>
        <end position="202"/>
    </location>
</feature>
<evidence type="ECO:0000256" key="3">
    <source>
        <dbReference type="ARBA" id="ARBA00022448"/>
    </source>
</evidence>
<dbReference type="InterPro" id="IPR005828">
    <property type="entry name" value="MFS_sugar_transport-like"/>
</dbReference>
<dbReference type="GO" id="GO:0001406">
    <property type="term" value="F:glycerophosphodiester transmembrane transporter activity"/>
    <property type="evidence" value="ECO:0007669"/>
    <property type="project" value="EnsemblFungi"/>
</dbReference>
<feature type="transmembrane region" description="Helical" evidence="8">
    <location>
        <begin position="271"/>
        <end position="293"/>
    </location>
</feature>
<dbReference type="GeneID" id="34519522"/>
<dbReference type="FunFam" id="1.20.1250.20:FF:000140">
    <property type="entry name" value="Putative MFS phospholipid transporter"/>
    <property type="match status" value="1"/>
</dbReference>
<organism evidence="10 11">
    <name type="scientific">Kuraishia capsulata CBS 1993</name>
    <dbReference type="NCBI Taxonomy" id="1382522"/>
    <lineage>
        <taxon>Eukaryota</taxon>
        <taxon>Fungi</taxon>
        <taxon>Dikarya</taxon>
        <taxon>Ascomycota</taxon>
        <taxon>Saccharomycotina</taxon>
        <taxon>Pichiomycetes</taxon>
        <taxon>Pichiales</taxon>
        <taxon>Pichiaceae</taxon>
        <taxon>Kuraishia</taxon>
    </lineage>
</organism>
<dbReference type="OrthoDB" id="2153661at2759"/>
<dbReference type="Pfam" id="PF00083">
    <property type="entry name" value="Sugar_tr"/>
    <property type="match status" value="1"/>
</dbReference>
<evidence type="ECO:0000256" key="5">
    <source>
        <dbReference type="ARBA" id="ARBA00022989"/>
    </source>
</evidence>
<evidence type="ECO:0000259" key="9">
    <source>
        <dbReference type="PROSITE" id="PS50850"/>
    </source>
</evidence>
<dbReference type="InterPro" id="IPR020846">
    <property type="entry name" value="MFS_dom"/>
</dbReference>
<dbReference type="PANTHER" id="PTHR23508:SF10">
    <property type="entry name" value="CARBOXYLIC ACID TRANSPORTER PROTEIN HOMOLOG"/>
    <property type="match status" value="1"/>
</dbReference>
<dbReference type="Proteomes" id="UP000019384">
    <property type="component" value="Unassembled WGS sequence"/>
</dbReference>
<evidence type="ECO:0000256" key="4">
    <source>
        <dbReference type="ARBA" id="ARBA00022692"/>
    </source>
</evidence>
<dbReference type="AlphaFoldDB" id="W6MIX2"/>
<dbReference type="InterPro" id="IPR005829">
    <property type="entry name" value="Sugar_transporter_CS"/>
</dbReference>
<dbReference type="STRING" id="1382522.W6MIX2"/>
<evidence type="ECO:0000256" key="2">
    <source>
        <dbReference type="ARBA" id="ARBA00010992"/>
    </source>
</evidence>
<dbReference type="InterPro" id="IPR036259">
    <property type="entry name" value="MFS_trans_sf"/>
</dbReference>
<feature type="transmembrane region" description="Helical" evidence="8">
    <location>
        <begin position="138"/>
        <end position="157"/>
    </location>
</feature>
<dbReference type="EMBL" id="HG793126">
    <property type="protein sequence ID" value="CDK26126.1"/>
    <property type="molecule type" value="Genomic_DNA"/>
</dbReference>
<comment type="subcellular location">
    <subcellularLocation>
        <location evidence="1">Cell membrane</location>
        <topology evidence="1">Multi-pass membrane protein</topology>
    </subcellularLocation>
</comment>
<accession>W6MIX2</accession>
<feature type="transmembrane region" description="Helical" evidence="8">
    <location>
        <begin position="111"/>
        <end position="132"/>
    </location>
</feature>
<feature type="transmembrane region" description="Helical" evidence="8">
    <location>
        <begin position="305"/>
        <end position="324"/>
    </location>
</feature>
<gene>
    <name evidence="10" type="ORF">KUCA_T00002097001</name>
</gene>
<keyword evidence="4 8" id="KW-0812">Transmembrane</keyword>
<keyword evidence="5 8" id="KW-1133">Transmembrane helix</keyword>
<reference evidence="10" key="2">
    <citation type="submission" date="2014-02" db="EMBL/GenBank/DDBJ databases">
        <title>Complete DNA sequence of /Kuraishia capsulata/ illustrates novel genomic features among budding yeasts (/Saccharomycotina/).</title>
        <authorList>
            <person name="Morales L."/>
            <person name="Noel B."/>
            <person name="Porcel B."/>
            <person name="Marcet-Houben M."/>
            <person name="Hullo M-F."/>
            <person name="Sacerdot C."/>
            <person name="Tekaia F."/>
            <person name="Leh-Louis V."/>
            <person name="Despons L."/>
            <person name="Khanna V."/>
            <person name="Aury J-M."/>
            <person name="Barbe V."/>
            <person name="Couloux A."/>
            <person name="Labadie K."/>
            <person name="Pelletier E."/>
            <person name="Souciet J-L."/>
            <person name="Boekhout T."/>
            <person name="Gabaldon T."/>
            <person name="Wincker P."/>
            <person name="Dujon B."/>
        </authorList>
    </citation>
    <scope>NUCLEOTIDE SEQUENCE</scope>
    <source>
        <strain evidence="10">CBS 1993</strain>
    </source>
</reference>
<feature type="domain" description="Major facilitator superfamily (MFS) profile" evidence="9">
    <location>
        <begin position="44"/>
        <end position="450"/>
    </location>
</feature>
<feature type="transmembrane region" description="Helical" evidence="8">
    <location>
        <begin position="85"/>
        <end position="104"/>
    </location>
</feature>
<feature type="transmembrane region" description="Helical" evidence="8">
    <location>
        <begin position="426"/>
        <end position="446"/>
    </location>
</feature>
<dbReference type="GO" id="GO:0015169">
    <property type="term" value="F:glycerol-3-phosphate transmembrane transporter activity"/>
    <property type="evidence" value="ECO:0007669"/>
    <property type="project" value="EnsemblFungi"/>
</dbReference>
<evidence type="ECO:0000256" key="1">
    <source>
        <dbReference type="ARBA" id="ARBA00004651"/>
    </source>
</evidence>
<dbReference type="GO" id="GO:0046943">
    <property type="term" value="F:carboxylic acid transmembrane transporter activity"/>
    <property type="evidence" value="ECO:0007669"/>
    <property type="project" value="TreeGrafter"/>
</dbReference>
<dbReference type="PROSITE" id="PS50850">
    <property type="entry name" value="MFS"/>
    <property type="match status" value="1"/>
</dbReference>
<evidence type="ECO:0000313" key="10">
    <source>
        <dbReference type="EMBL" id="CDK26126.1"/>
    </source>
</evidence>
<sequence>MSTDLSGKDQAYLEVAESSSSIEYNKEDRAARFTKKKSWSDIFTIICAGAALISDGYQNNVMSMMNLVFAKEYPDLYDATLKTRVSNALLVGAVLGQVVVGLTCDYMGRKWAILSTTLLIVVGSILCTAAHGVTTLGMFWMIIVARGITGFGVGGEYPASSTSASESANETSKRRGGVFVLVTNLPLSLGGPFALIVFLIVYSATGTGAHLSTTWRVCFGIGVIWPLSVFYFRWKMATSVLYKKAAIKHNVPYFLVFKYYWRRLLGTCGCWFIYDFVTFPNGVFSSTIISSVIDDSSDLIKVGEWNLLLGIIAIPGVLVGAYLVDKIGRKYTMIVGFAGYLVIGLVIGCSYFHIKNIVPLFIVFYGLFNSFGNLGPGDTMGLTSAECYATPVRGTLYGLSAALGKTGAAVGTQCFTPIQTHLGKEWTFIIAAILGFIGVVIAWFCIPHLTDDDLMMEDVKFEKYLKSKGWTGSFGLDDEKTVLNNGDVELEDAVKA</sequence>
<keyword evidence="3" id="KW-0813">Transport</keyword>
<keyword evidence="6" id="KW-0843">Virulence</keyword>
<reference evidence="10" key="1">
    <citation type="submission" date="2013-12" db="EMBL/GenBank/DDBJ databases">
        <authorList>
            <person name="Genoscope - CEA"/>
        </authorList>
    </citation>
    <scope>NUCLEOTIDE SEQUENCE</scope>
    <source>
        <strain evidence="10">CBS 1993</strain>
    </source>
</reference>
<evidence type="ECO:0000256" key="7">
    <source>
        <dbReference type="ARBA" id="ARBA00023136"/>
    </source>
</evidence>
<dbReference type="RefSeq" id="XP_022458134.1">
    <property type="nucleotide sequence ID" value="XM_022604343.1"/>
</dbReference>
<feature type="transmembrane region" description="Helical" evidence="8">
    <location>
        <begin position="214"/>
        <end position="234"/>
    </location>
</feature>
<protein>
    <recommendedName>
        <fullName evidence="9">Major facilitator superfamily (MFS) profile domain-containing protein</fullName>
    </recommendedName>
</protein>
<dbReference type="PANTHER" id="PTHR23508">
    <property type="entry name" value="CARBOXYLIC ACID TRANSPORTER PROTEIN HOMOLOG"/>
    <property type="match status" value="1"/>
</dbReference>
<keyword evidence="11" id="KW-1185">Reference proteome</keyword>
<dbReference type="GO" id="GO:0005886">
    <property type="term" value="C:plasma membrane"/>
    <property type="evidence" value="ECO:0007669"/>
    <property type="project" value="UniProtKB-SubCell"/>
</dbReference>
<evidence type="ECO:0000256" key="6">
    <source>
        <dbReference type="ARBA" id="ARBA00023026"/>
    </source>
</evidence>
<dbReference type="Gene3D" id="1.20.1250.20">
    <property type="entry name" value="MFS general substrate transporter like domains"/>
    <property type="match status" value="1"/>
</dbReference>